<proteinExistence type="predicted"/>
<organism evidence="1 4">
    <name type="scientific">Synchytrium endobioticum</name>
    <dbReference type="NCBI Taxonomy" id="286115"/>
    <lineage>
        <taxon>Eukaryota</taxon>
        <taxon>Fungi</taxon>
        <taxon>Fungi incertae sedis</taxon>
        <taxon>Chytridiomycota</taxon>
        <taxon>Chytridiomycota incertae sedis</taxon>
        <taxon>Chytridiomycetes</taxon>
        <taxon>Synchytriales</taxon>
        <taxon>Synchytriaceae</taxon>
        <taxon>Synchytrium</taxon>
    </lineage>
</organism>
<dbReference type="SUPFAM" id="SSF64356">
    <property type="entry name" value="SNARE-like"/>
    <property type="match status" value="1"/>
</dbReference>
<dbReference type="EMBL" id="QEAM01000003">
    <property type="protein sequence ID" value="TPX51592.1"/>
    <property type="molecule type" value="Genomic_DNA"/>
</dbReference>
<dbReference type="CDD" id="cd14825">
    <property type="entry name" value="TRAPPC2_sedlin"/>
    <property type="match status" value="1"/>
</dbReference>
<evidence type="ECO:0000313" key="3">
    <source>
        <dbReference type="Proteomes" id="UP000317494"/>
    </source>
</evidence>
<dbReference type="AlphaFoldDB" id="A0A507DIW5"/>
<evidence type="ECO:0000313" key="4">
    <source>
        <dbReference type="Proteomes" id="UP000320475"/>
    </source>
</evidence>
<evidence type="ECO:0000313" key="2">
    <source>
        <dbReference type="EMBL" id="TPX54879.1"/>
    </source>
</evidence>
<evidence type="ECO:0000313" key="1">
    <source>
        <dbReference type="EMBL" id="TPX51592.1"/>
    </source>
</evidence>
<name>A0A507DIW5_9FUNG</name>
<dbReference type="Proteomes" id="UP000317494">
    <property type="component" value="Unassembled WGS sequence"/>
</dbReference>
<dbReference type="Proteomes" id="UP000320475">
    <property type="component" value="Unassembled WGS sequence"/>
</dbReference>
<dbReference type="Pfam" id="PF04628">
    <property type="entry name" value="Sedlin_N"/>
    <property type="match status" value="1"/>
</dbReference>
<comment type="caution">
    <text evidence="1">The sequence shown here is derived from an EMBL/GenBank/DDBJ whole genome shotgun (WGS) entry which is preliminary data.</text>
</comment>
<dbReference type="EMBL" id="QEAN01000002">
    <property type="protein sequence ID" value="TPX54879.1"/>
    <property type="molecule type" value="Genomic_DNA"/>
</dbReference>
<reference evidence="3 4" key="1">
    <citation type="journal article" date="2019" name="Sci. Rep.">
        <title>Comparative genomics of chytrid fungi reveal insights into the obligate biotrophic and pathogenic lifestyle of Synchytrium endobioticum.</title>
        <authorList>
            <person name="van de Vossenberg B.T.L.H."/>
            <person name="Warris S."/>
            <person name="Nguyen H.D.T."/>
            <person name="van Gent-Pelzer M.P.E."/>
            <person name="Joly D.L."/>
            <person name="van de Geest H.C."/>
            <person name="Bonants P.J.M."/>
            <person name="Smith D.S."/>
            <person name="Levesque C.A."/>
            <person name="van der Lee T.A.J."/>
        </authorList>
    </citation>
    <scope>NUCLEOTIDE SEQUENCE [LARGE SCALE GENOMIC DNA]</scope>
    <source>
        <strain evidence="1 4">LEV6574</strain>
        <strain evidence="2 3">MB42</strain>
    </source>
</reference>
<keyword evidence="3" id="KW-1185">Reference proteome</keyword>
<dbReference type="STRING" id="286115.A0A507DIW5"/>
<accession>A0A507DIW5</accession>
<dbReference type="GO" id="GO:0006888">
    <property type="term" value="P:endoplasmic reticulum to Golgi vesicle-mediated transport"/>
    <property type="evidence" value="ECO:0007669"/>
    <property type="project" value="InterPro"/>
</dbReference>
<dbReference type="InterPro" id="IPR006722">
    <property type="entry name" value="Sedlin"/>
</dbReference>
<dbReference type="GO" id="GO:0005737">
    <property type="term" value="C:cytoplasm"/>
    <property type="evidence" value="ECO:0007669"/>
    <property type="project" value="GOC"/>
</dbReference>
<dbReference type="PANTHER" id="PTHR12403">
    <property type="entry name" value="TRAFFICKING PROTEIN PARTICLE COMPLEX SUBUNIT 2"/>
    <property type="match status" value="1"/>
</dbReference>
<protein>
    <recommendedName>
        <fullName evidence="5">Trafficking protein particle complex subunit</fullName>
    </recommendedName>
</protein>
<dbReference type="OrthoDB" id="10252102at2759"/>
<dbReference type="Gene3D" id="3.30.450.70">
    <property type="match status" value="1"/>
</dbReference>
<dbReference type="VEuPathDB" id="FungiDB:SeMB42_g00119"/>
<dbReference type="InterPro" id="IPR011012">
    <property type="entry name" value="Longin-like_dom_sf"/>
</dbReference>
<evidence type="ECO:0008006" key="5">
    <source>
        <dbReference type="Google" id="ProtNLM"/>
    </source>
</evidence>
<gene>
    <name evidence="1" type="ORF">SeLEV6574_g00213</name>
    <name evidence="2" type="ORF">SeMB42_g00119</name>
</gene>
<sequence length="139" mass="15870">MAGNSYFVIVGHRDNPVYEAEFGPQSRVDSKKDENRHLNQFIIHAALDIVEDAMWGTSSMYLKVIDKYNEWLVSAYVSASGVKFILLHDTPNVEGIRNFFVDSHELFVKILLNPFYELNAPITSPVFDSKVRASAKRFL</sequence>